<dbReference type="Proteomes" id="UP000289691">
    <property type="component" value="Unassembled WGS sequence"/>
</dbReference>
<dbReference type="EMBL" id="RDFA01000002">
    <property type="protein sequence ID" value="RXK49995.1"/>
    <property type="molecule type" value="Genomic_DNA"/>
</dbReference>
<reference evidence="3 4" key="1">
    <citation type="submission" date="2019-01" db="EMBL/GenBank/DDBJ databases">
        <title>Halorientalis sp. F13-25 a new haloarchaeum isolated from hypersaline water.</title>
        <authorList>
            <person name="Ana D.-V."/>
            <person name="Cristina S.-P."/>
            <person name="Antonio V."/>
        </authorList>
    </citation>
    <scope>NUCLEOTIDE SEQUENCE [LARGE SCALE GENOMIC DNA]</scope>
    <source>
        <strain evidence="3 4">F13-25</strain>
    </source>
</reference>
<name>A0A498L5N2_9EURY</name>
<evidence type="ECO:0000256" key="1">
    <source>
        <dbReference type="SAM" id="Phobius"/>
    </source>
</evidence>
<sequence>MVVLGDGQVVPTPRGRRILSRSLILYKRIHLFGRTTGRAGHGRLCCSKRSDALSRQGRNQAGMSRGMWFGRERGVSEVVGVVLLIGVTALLVGGVGVYLFQYGGALEESGPSFSASTTYNDSAIGDGQTLRIVHESGEPVPTGEVSLRIQDATTERGTPVEYDGSALERQVGSAFTSSETVVLDRTAFTTGSGTPVTGSQHLDLGEAAVRIVWTTENDERSEIVYEWTGPDRTGG</sequence>
<keyword evidence="1" id="KW-1133">Transmembrane helix</keyword>
<evidence type="ECO:0000259" key="2">
    <source>
        <dbReference type="Pfam" id="PF07790"/>
    </source>
</evidence>
<gene>
    <name evidence="3" type="ORF">EAF64_05335</name>
</gene>
<keyword evidence="1" id="KW-0472">Membrane</keyword>
<dbReference type="Pfam" id="PF07790">
    <property type="entry name" value="Pilin_N"/>
    <property type="match status" value="1"/>
</dbReference>
<keyword evidence="4" id="KW-1185">Reference proteome</keyword>
<dbReference type="InterPro" id="IPR013373">
    <property type="entry name" value="Flagellin/pilin_N_arc"/>
</dbReference>
<comment type="caution">
    <text evidence="3">The sequence shown here is derived from an EMBL/GenBank/DDBJ whole genome shotgun (WGS) entry which is preliminary data.</text>
</comment>
<accession>A0A498L5N2</accession>
<evidence type="ECO:0000313" key="4">
    <source>
        <dbReference type="Proteomes" id="UP000289691"/>
    </source>
</evidence>
<proteinExistence type="predicted"/>
<keyword evidence="1" id="KW-0812">Transmembrane</keyword>
<feature type="domain" description="Archaeal Type IV pilin N-terminal" evidence="2">
    <location>
        <begin position="73"/>
        <end position="152"/>
    </location>
</feature>
<protein>
    <submittedName>
        <fullName evidence="3">Type IV pilin</fullName>
    </submittedName>
</protein>
<dbReference type="NCBIfam" id="TIGR02537">
    <property type="entry name" value="arch_flag_Nterm"/>
    <property type="match status" value="1"/>
</dbReference>
<evidence type="ECO:0000313" key="3">
    <source>
        <dbReference type="EMBL" id="RXK49995.1"/>
    </source>
</evidence>
<organism evidence="3 4">
    <name type="scientific">Halorientalis pallida</name>
    <dbReference type="NCBI Taxonomy" id="2479928"/>
    <lineage>
        <taxon>Archaea</taxon>
        <taxon>Methanobacteriati</taxon>
        <taxon>Methanobacteriota</taxon>
        <taxon>Stenosarchaea group</taxon>
        <taxon>Halobacteria</taxon>
        <taxon>Halobacteriales</taxon>
        <taxon>Haloarculaceae</taxon>
        <taxon>Halorientalis</taxon>
    </lineage>
</organism>
<dbReference type="AlphaFoldDB" id="A0A498L5N2"/>
<dbReference type="InterPro" id="IPR012859">
    <property type="entry name" value="Pilin_N_archaeal"/>
</dbReference>
<feature type="transmembrane region" description="Helical" evidence="1">
    <location>
        <begin position="78"/>
        <end position="100"/>
    </location>
</feature>